<evidence type="ECO:0000259" key="6">
    <source>
        <dbReference type="SMART" id="SM00653"/>
    </source>
</evidence>
<evidence type="ECO:0000256" key="1">
    <source>
        <dbReference type="ARBA" id="ARBA00010397"/>
    </source>
</evidence>
<keyword evidence="5" id="KW-0342">GTP-binding</keyword>
<comment type="similarity">
    <text evidence="1">Belongs to the eIF-2-beta/eIF-5 family.</text>
</comment>
<dbReference type="SMART" id="SM00653">
    <property type="entry name" value="eIF2B_5"/>
    <property type="match status" value="1"/>
</dbReference>
<reference evidence="7 8" key="1">
    <citation type="journal article" date="2021" name="Genome Biol.">
        <title>AFLAP: assembly-free linkage analysis pipeline using k-mers from genome sequencing data.</title>
        <authorList>
            <person name="Fletcher K."/>
            <person name="Zhang L."/>
            <person name="Gil J."/>
            <person name="Han R."/>
            <person name="Cavanaugh K."/>
            <person name="Michelmore R."/>
        </authorList>
    </citation>
    <scope>NUCLEOTIDE SEQUENCE [LARGE SCALE GENOMIC DNA]</scope>
    <source>
        <strain evidence="7 8">SF5</strain>
    </source>
</reference>
<dbReference type="GO" id="GO:0005092">
    <property type="term" value="F:GDP-dissociation inhibitor activity"/>
    <property type="evidence" value="ECO:0007669"/>
    <property type="project" value="TreeGrafter"/>
</dbReference>
<dbReference type="PANTHER" id="PTHR23001">
    <property type="entry name" value="EUKARYOTIC TRANSLATION INITIATION FACTOR"/>
    <property type="match status" value="1"/>
</dbReference>
<evidence type="ECO:0000313" key="8">
    <source>
        <dbReference type="Proteomes" id="UP000294530"/>
    </source>
</evidence>
<dbReference type="InterPro" id="IPR002735">
    <property type="entry name" value="Transl_init_fac_IF2/IF5_dom"/>
</dbReference>
<dbReference type="InterPro" id="IPR016189">
    <property type="entry name" value="Transl_init_fac_IF2/IF5_N"/>
</dbReference>
<protein>
    <recommendedName>
        <fullName evidence="6">Translation initiation factor IF2/IF5 domain-containing protein</fullName>
    </recommendedName>
</protein>
<dbReference type="FunFam" id="3.30.30.170:FF:000002">
    <property type="entry name" value="Eukaryotic translation initiation factor 5"/>
    <property type="match status" value="1"/>
</dbReference>
<evidence type="ECO:0000256" key="2">
    <source>
        <dbReference type="ARBA" id="ARBA00022540"/>
    </source>
</evidence>
<gene>
    <name evidence="7" type="ORF">CCR75_004145</name>
</gene>
<dbReference type="GO" id="GO:0071074">
    <property type="term" value="F:eukaryotic initiation factor eIF2 binding"/>
    <property type="evidence" value="ECO:0007669"/>
    <property type="project" value="TreeGrafter"/>
</dbReference>
<dbReference type="Gene3D" id="3.30.30.170">
    <property type="match status" value="1"/>
</dbReference>
<dbReference type="PANTHER" id="PTHR23001:SF7">
    <property type="entry name" value="EUKARYOTIC TRANSLATION INITIATION FACTOR 5"/>
    <property type="match status" value="1"/>
</dbReference>
<evidence type="ECO:0000256" key="3">
    <source>
        <dbReference type="ARBA" id="ARBA00022741"/>
    </source>
</evidence>
<dbReference type="EMBL" id="SHOA02000014">
    <property type="protein sequence ID" value="TDH66886.1"/>
    <property type="molecule type" value="Genomic_DNA"/>
</dbReference>
<keyword evidence="8" id="KW-1185">Reference proteome</keyword>
<dbReference type="GO" id="GO:0003743">
    <property type="term" value="F:translation initiation factor activity"/>
    <property type="evidence" value="ECO:0007669"/>
    <property type="project" value="UniProtKB-KW"/>
</dbReference>
<dbReference type="GeneID" id="94347906"/>
<dbReference type="GO" id="GO:0001732">
    <property type="term" value="P:formation of cytoplasmic translation initiation complex"/>
    <property type="evidence" value="ECO:0007669"/>
    <property type="project" value="TreeGrafter"/>
</dbReference>
<dbReference type="AlphaFoldDB" id="A0A976ICQ6"/>
<evidence type="ECO:0000313" key="7">
    <source>
        <dbReference type="EMBL" id="TDH66886.1"/>
    </source>
</evidence>
<keyword evidence="4" id="KW-0648">Protein biosynthesis</keyword>
<name>A0A976ICQ6_BRELC</name>
<dbReference type="Proteomes" id="UP000294530">
    <property type="component" value="Unassembled WGS sequence"/>
</dbReference>
<feature type="domain" description="Translation initiation factor IF2/IF5" evidence="6">
    <location>
        <begin position="16"/>
        <end position="117"/>
    </location>
</feature>
<keyword evidence="2" id="KW-0396">Initiation factor</keyword>
<sequence>MSLMNIAGTQSVEDPEYRYKMPRLLAKIEGRGNGIKTLVVNCADIATSLHRSTAEVCKFFGCELGAQSKYDDKTDRAIVNGAFEAGLMQQHLTKYIEGFVLCPGCRLPETNAMPVAPWSPWI</sequence>
<dbReference type="OrthoDB" id="10250831at2759"/>
<dbReference type="Pfam" id="PF01873">
    <property type="entry name" value="eIF-5_eIF-2B"/>
    <property type="match status" value="1"/>
</dbReference>
<dbReference type="GO" id="GO:0005829">
    <property type="term" value="C:cytosol"/>
    <property type="evidence" value="ECO:0007669"/>
    <property type="project" value="TreeGrafter"/>
</dbReference>
<dbReference type="SUPFAM" id="SSF100966">
    <property type="entry name" value="Translation initiation factor 2 beta, aIF2beta, N-terminal domain"/>
    <property type="match status" value="1"/>
</dbReference>
<comment type="caution">
    <text evidence="7">The sequence shown here is derived from an EMBL/GenBank/DDBJ whole genome shotgun (WGS) entry which is preliminary data.</text>
</comment>
<dbReference type="RefSeq" id="XP_067816385.1">
    <property type="nucleotide sequence ID" value="XM_067962235.1"/>
</dbReference>
<dbReference type="KEGG" id="blac:94347906"/>
<dbReference type="InterPro" id="IPR045196">
    <property type="entry name" value="IF2/IF5"/>
</dbReference>
<evidence type="ECO:0000256" key="4">
    <source>
        <dbReference type="ARBA" id="ARBA00022917"/>
    </source>
</evidence>
<evidence type="ECO:0000256" key="5">
    <source>
        <dbReference type="ARBA" id="ARBA00023134"/>
    </source>
</evidence>
<proteinExistence type="inferred from homology"/>
<accession>A0A976ICQ6</accession>
<dbReference type="GO" id="GO:0005525">
    <property type="term" value="F:GTP binding"/>
    <property type="evidence" value="ECO:0007669"/>
    <property type="project" value="UniProtKB-KW"/>
</dbReference>
<organism evidence="7 8">
    <name type="scientific">Bremia lactucae</name>
    <name type="common">Lettuce downy mildew</name>
    <dbReference type="NCBI Taxonomy" id="4779"/>
    <lineage>
        <taxon>Eukaryota</taxon>
        <taxon>Sar</taxon>
        <taxon>Stramenopiles</taxon>
        <taxon>Oomycota</taxon>
        <taxon>Peronosporomycetes</taxon>
        <taxon>Peronosporales</taxon>
        <taxon>Peronosporaceae</taxon>
        <taxon>Bremia</taxon>
    </lineage>
</organism>
<keyword evidence="3" id="KW-0547">Nucleotide-binding</keyword>